<keyword evidence="4" id="KW-1185">Reference proteome</keyword>
<reference evidence="3 4" key="1">
    <citation type="submission" date="2024-02" db="EMBL/GenBank/DDBJ databases">
        <authorList>
            <person name="Chen Y."/>
            <person name="Shah S."/>
            <person name="Dougan E. K."/>
            <person name="Thang M."/>
            <person name="Chan C."/>
        </authorList>
    </citation>
    <scope>NUCLEOTIDE SEQUENCE [LARGE SCALE GENOMIC DNA]</scope>
</reference>
<name>A0ABP0QMS5_9DINO</name>
<dbReference type="Pfam" id="PF13385">
    <property type="entry name" value="Laminin_G_3"/>
    <property type="match status" value="1"/>
</dbReference>
<protein>
    <recommendedName>
        <fullName evidence="5">LamG-like jellyroll fold domain-containing protein</fullName>
    </recommendedName>
</protein>
<evidence type="ECO:0008006" key="5">
    <source>
        <dbReference type="Google" id="ProtNLM"/>
    </source>
</evidence>
<dbReference type="Proteomes" id="UP001642464">
    <property type="component" value="Unassembled WGS sequence"/>
</dbReference>
<evidence type="ECO:0000313" key="1">
    <source>
        <dbReference type="EMBL" id="CAK9012916.1"/>
    </source>
</evidence>
<evidence type="ECO:0000313" key="4">
    <source>
        <dbReference type="Proteomes" id="UP001642464"/>
    </source>
</evidence>
<gene>
    <name evidence="1" type="ORF">SCF082_LOCUS11707</name>
    <name evidence="2" type="ORF">SCF082_LOCUS41537</name>
    <name evidence="3" type="ORF">SCF082_LOCUS41925</name>
</gene>
<evidence type="ECO:0000313" key="3">
    <source>
        <dbReference type="EMBL" id="CAK9088750.1"/>
    </source>
</evidence>
<evidence type="ECO:0000313" key="2">
    <source>
        <dbReference type="EMBL" id="CAK9087894.1"/>
    </source>
</evidence>
<dbReference type="EMBL" id="CAXAMM010006979">
    <property type="protein sequence ID" value="CAK9012916.1"/>
    <property type="molecule type" value="Genomic_DNA"/>
</dbReference>
<sequence>MAGNTWDGFTAVWPLDETSTGAAGEFEDLTTSNLDGTGGGGNTSFLTTLDAGVFCLDSQYFDGRDFIHFPKDNISTSQGFSVSMWIKRADSSFGEKWFFSRGVKTSTTKWNFALGLSYIGQLQAKVQLSDEPDVVARAFSSAKLVEDRWYHVAASWQPQNSLRVFLDGSLVGETETSQASTVVFSGSNHSQAGRLNMGGGFVGNVQEIRLKPSVESEAYFAAEHDNFCQSSFYEIGTINEAVFA</sequence>
<dbReference type="SUPFAM" id="SSF49899">
    <property type="entry name" value="Concanavalin A-like lectins/glucanases"/>
    <property type="match status" value="1"/>
</dbReference>
<dbReference type="EMBL" id="CAXAMM010039634">
    <property type="protein sequence ID" value="CAK9087894.1"/>
    <property type="molecule type" value="Genomic_DNA"/>
</dbReference>
<organism evidence="3 4">
    <name type="scientific">Durusdinium trenchii</name>
    <dbReference type="NCBI Taxonomy" id="1381693"/>
    <lineage>
        <taxon>Eukaryota</taxon>
        <taxon>Sar</taxon>
        <taxon>Alveolata</taxon>
        <taxon>Dinophyceae</taxon>
        <taxon>Suessiales</taxon>
        <taxon>Symbiodiniaceae</taxon>
        <taxon>Durusdinium</taxon>
    </lineage>
</organism>
<proteinExistence type="predicted"/>
<accession>A0ABP0QMS5</accession>
<dbReference type="Gene3D" id="2.60.120.200">
    <property type="match status" value="1"/>
</dbReference>
<comment type="caution">
    <text evidence="3">The sequence shown here is derived from an EMBL/GenBank/DDBJ whole genome shotgun (WGS) entry which is preliminary data.</text>
</comment>
<dbReference type="InterPro" id="IPR013320">
    <property type="entry name" value="ConA-like_dom_sf"/>
</dbReference>
<dbReference type="EMBL" id="CAXAMM010039771">
    <property type="protein sequence ID" value="CAK9088750.1"/>
    <property type="molecule type" value="Genomic_DNA"/>
</dbReference>